<organism evidence="9 10">
    <name type="scientific">Candidatus Syntropharchaeum caldarium</name>
    <dbReference type="NCBI Taxonomy" id="1838285"/>
    <lineage>
        <taxon>Archaea</taxon>
        <taxon>Methanobacteriati</taxon>
        <taxon>Methanobacteriota</taxon>
        <taxon>Stenosarchaea group</taxon>
        <taxon>Methanomicrobia</taxon>
        <taxon>Methanosarcinales</taxon>
        <taxon>ANME-2 cluster</taxon>
        <taxon>Candidatus Syntropharchaeum</taxon>
    </lineage>
</organism>
<comment type="cofactor">
    <cofactor evidence="7">
        <name>FAD</name>
        <dbReference type="ChEBI" id="CHEBI:57692"/>
    </cofactor>
</comment>
<reference evidence="9" key="1">
    <citation type="submission" date="2016-05" db="EMBL/GenBank/DDBJ databases">
        <title>Microbial consortia oxidize butane by reversing methanogenesis.</title>
        <authorList>
            <person name="Laso-Perez R."/>
            <person name="Richter M."/>
            <person name="Wegener G."/>
            <person name="Musat F."/>
        </authorList>
    </citation>
    <scope>NUCLEOTIDE SEQUENCE [LARGE SCALE GENOMIC DNA]</scope>
    <source>
        <strain evidence="9">BOX2</strain>
    </source>
</reference>
<comment type="caution">
    <text evidence="9">The sequence shown here is derived from an EMBL/GenBank/DDBJ whole genome shotgun (WGS) entry which is preliminary data.</text>
</comment>
<dbReference type="Gene3D" id="3.40.50.720">
    <property type="entry name" value="NAD(P)-binding Rossmann-like Domain"/>
    <property type="match status" value="1"/>
</dbReference>
<dbReference type="Gene3D" id="3.50.50.60">
    <property type="entry name" value="FAD/NAD(P)-binding domain"/>
    <property type="match status" value="1"/>
</dbReference>
<name>A0A1F2PCA2_9EURY</name>
<dbReference type="EMBL" id="LYOS01000002">
    <property type="protein sequence ID" value="OFV68266.1"/>
    <property type="molecule type" value="Genomic_DNA"/>
</dbReference>
<dbReference type="GO" id="GO:0051539">
    <property type="term" value="F:4 iron, 4 sulfur cluster binding"/>
    <property type="evidence" value="ECO:0007669"/>
    <property type="project" value="UniProtKB-UniRule"/>
</dbReference>
<keyword evidence="3 7" id="KW-0479">Metal-binding</keyword>
<dbReference type="Pfam" id="PF12831">
    <property type="entry name" value="FAD_oxidored"/>
    <property type="match status" value="1"/>
</dbReference>
<evidence type="ECO:0000256" key="7">
    <source>
        <dbReference type="RuleBase" id="RU366072"/>
    </source>
</evidence>
<dbReference type="STRING" id="1838285.SCAL_000906"/>
<dbReference type="GO" id="GO:0016491">
    <property type="term" value="F:oxidoreductase activity"/>
    <property type="evidence" value="ECO:0007669"/>
    <property type="project" value="UniProtKB-UniRule"/>
</dbReference>
<keyword evidence="1 7" id="KW-0004">4Fe-4S</keyword>
<evidence type="ECO:0000256" key="1">
    <source>
        <dbReference type="ARBA" id="ARBA00022485"/>
    </source>
</evidence>
<evidence type="ECO:0000256" key="6">
    <source>
        <dbReference type="ARBA" id="ARBA00023014"/>
    </source>
</evidence>
<dbReference type="InterPro" id="IPR036188">
    <property type="entry name" value="FAD/NAD-bd_sf"/>
</dbReference>
<dbReference type="PATRIC" id="fig|1838285.3.peg.917"/>
<comment type="subunit">
    <text evidence="7">The ferredoxin:CoB-CoM heterodisulfide reductase is composed of three subunits; HdrA, HdrB and HdrC.</text>
</comment>
<dbReference type="EC" id="1.8.-.-" evidence="7"/>
<sequence length="557" mass="60653">MNGEKAVVYNCYCALSEVEFEEMRDDLEAIDGVELVLDGYDLCSESGQNDLINEISARNIKKLLLICSAASMPEQTFNRVQNETGVRPIPIIADEKGTLIEEVKNAIQNPPEAATIEDVVPAALVIGGGIAGIQAALDIADAGFKVYLVEREPSVGGHMSQLDKTFPTLDCSACILTPKMVDVGRHPNIDLMTYSEVIKTEGSAGHFKVRVRKKPRYVDINKCTGCGLCADACRLKGKIPNSFDVDMGKRGAIYVPFPQAVPLKYTIDASRCLFLSKGKCGKAPSCLEACERDAIDFEQKEEIVELDVGAIVVATGYDQFDATLKPEYGYGDYDNVISGLEFERLCSASGPTAGNVVINGKTPTSVVFIQCVGSRDKNQNPYCSRVCCMYAAKQAHLVHEKIPGASIMICYMDVRAFGKGYEEFYERVQRDNVLYVRGNPSEVYRKGDMLIVRGEDTLTGEAYEKEADLVVLATGITPRADADRMAEILGIERDKEGFFSVADPQHSIESLREGIFLAGCCQSPKDIPDTVAHASGAAAKAAILLSRSSKYKEEVVA</sequence>
<evidence type="ECO:0000259" key="8">
    <source>
        <dbReference type="PROSITE" id="PS51379"/>
    </source>
</evidence>
<keyword evidence="6 7" id="KW-0411">Iron-sulfur</keyword>
<dbReference type="PROSITE" id="PS51379">
    <property type="entry name" value="4FE4S_FER_2"/>
    <property type="match status" value="1"/>
</dbReference>
<dbReference type="PANTHER" id="PTHR43498">
    <property type="entry name" value="FERREDOXIN:COB-COM HETERODISULFIDE REDUCTASE SUBUNIT A"/>
    <property type="match status" value="1"/>
</dbReference>
<dbReference type="AlphaFoldDB" id="A0A1F2PCA2"/>
<accession>A0A1F2PCA2</accession>
<dbReference type="UniPathway" id="UPA00647">
    <property type="reaction ID" value="UER00700"/>
</dbReference>
<keyword evidence="5 7" id="KW-0408">Iron</keyword>
<comment type="similarity">
    <text evidence="7">Belongs to the HdrA family.</text>
</comment>
<evidence type="ECO:0000313" key="9">
    <source>
        <dbReference type="EMBL" id="OFV68266.1"/>
    </source>
</evidence>
<dbReference type="InterPro" id="IPR039650">
    <property type="entry name" value="HdrA-like"/>
</dbReference>
<comment type="cofactor">
    <cofactor evidence="7">
        <name>[4Fe-4S] cluster</name>
        <dbReference type="ChEBI" id="CHEBI:49883"/>
    </cofactor>
</comment>
<evidence type="ECO:0000256" key="5">
    <source>
        <dbReference type="ARBA" id="ARBA00023004"/>
    </source>
</evidence>
<evidence type="ECO:0000313" key="10">
    <source>
        <dbReference type="Proteomes" id="UP000186940"/>
    </source>
</evidence>
<feature type="domain" description="4Fe-4S ferredoxin-type" evidence="8">
    <location>
        <begin position="213"/>
        <end position="244"/>
    </location>
</feature>
<protein>
    <recommendedName>
        <fullName evidence="7">CoB--CoM heterodisulfide reductase iron-sulfur subunit A</fullName>
        <ecNumber evidence="7">1.8.-.-</ecNumber>
    </recommendedName>
</protein>
<dbReference type="GO" id="GO:0046872">
    <property type="term" value="F:metal ion binding"/>
    <property type="evidence" value="ECO:0007669"/>
    <property type="project" value="UniProtKB-KW"/>
</dbReference>
<comment type="pathway">
    <text evidence="7">Cofactor metabolism; coenzyme M-coenzyme B heterodisulfide reduction; coenzyme B and coenzyme M from coenzyme M-coenzyme B heterodisulfide: step 1/1.</text>
</comment>
<dbReference type="Proteomes" id="UP000186940">
    <property type="component" value="Unassembled WGS sequence"/>
</dbReference>
<evidence type="ECO:0000256" key="4">
    <source>
        <dbReference type="ARBA" id="ARBA00023002"/>
    </source>
</evidence>
<keyword evidence="2 7" id="KW-0285">Flavoprotein</keyword>
<keyword evidence="4 7" id="KW-0560">Oxidoreductase</keyword>
<dbReference type="SUPFAM" id="SSF51905">
    <property type="entry name" value="FAD/NAD(P)-binding domain"/>
    <property type="match status" value="1"/>
</dbReference>
<gene>
    <name evidence="9" type="primary">hdrA</name>
    <name evidence="9" type="ORF">SCAL_000906</name>
</gene>
<dbReference type="Gene3D" id="3.30.70.20">
    <property type="match status" value="1"/>
</dbReference>
<evidence type="ECO:0000256" key="3">
    <source>
        <dbReference type="ARBA" id="ARBA00022723"/>
    </source>
</evidence>
<comment type="function">
    <text evidence="7">Part of a complex that catalyzes the reversible reduction of CoM-S-S-CoB to the thiol-coenzymes H-S-CoM (coenzyme M) and H-S-CoB (coenzyme B).</text>
</comment>
<keyword evidence="10" id="KW-1185">Reference proteome</keyword>
<dbReference type="PANTHER" id="PTHR43498:SF1">
    <property type="entry name" value="COB--COM HETERODISULFIDE REDUCTASE IRON-SULFUR SUBUNIT A"/>
    <property type="match status" value="1"/>
</dbReference>
<dbReference type="InterPro" id="IPR017896">
    <property type="entry name" value="4Fe4S_Fe-S-bd"/>
</dbReference>
<evidence type="ECO:0000256" key="2">
    <source>
        <dbReference type="ARBA" id="ARBA00022630"/>
    </source>
</evidence>
<keyword evidence="7" id="KW-0274">FAD</keyword>
<proteinExistence type="inferred from homology"/>